<protein>
    <submittedName>
        <fullName evidence="2">Cell division protein FtsB</fullName>
    </submittedName>
</protein>
<feature type="compositionally biased region" description="Acidic residues" evidence="1">
    <location>
        <begin position="1"/>
        <end position="16"/>
    </location>
</feature>
<sequence length="32" mass="3774">METEKEELTEQINELEENNHSLESEIDKLKGN</sequence>
<dbReference type="GO" id="GO:0051301">
    <property type="term" value="P:cell division"/>
    <property type="evidence" value="ECO:0007669"/>
    <property type="project" value="UniProtKB-KW"/>
</dbReference>
<name>A0ABU0AS04_9BACI</name>
<keyword evidence="2" id="KW-0131">Cell cycle</keyword>
<evidence type="ECO:0000256" key="1">
    <source>
        <dbReference type="SAM" id="MobiDB-lite"/>
    </source>
</evidence>
<dbReference type="Proteomes" id="UP001238088">
    <property type="component" value="Unassembled WGS sequence"/>
</dbReference>
<keyword evidence="2" id="KW-0132">Cell division</keyword>
<feature type="region of interest" description="Disordered" evidence="1">
    <location>
        <begin position="1"/>
        <end position="32"/>
    </location>
</feature>
<gene>
    <name evidence="2" type="ORF">J2S17_005493</name>
</gene>
<dbReference type="EMBL" id="JAUSUB010000043">
    <property type="protein sequence ID" value="MDQ0273561.1"/>
    <property type="molecule type" value="Genomic_DNA"/>
</dbReference>
<reference evidence="2 3" key="1">
    <citation type="submission" date="2023-07" db="EMBL/GenBank/DDBJ databases">
        <title>Genomic Encyclopedia of Type Strains, Phase IV (KMG-IV): sequencing the most valuable type-strain genomes for metagenomic binning, comparative biology and taxonomic classification.</title>
        <authorList>
            <person name="Goeker M."/>
        </authorList>
    </citation>
    <scope>NUCLEOTIDE SEQUENCE [LARGE SCALE GENOMIC DNA]</scope>
    <source>
        <strain evidence="2 3">DSM 23494</strain>
    </source>
</reference>
<accession>A0ABU0AS04</accession>
<comment type="caution">
    <text evidence="2">The sequence shown here is derived from an EMBL/GenBank/DDBJ whole genome shotgun (WGS) entry which is preliminary data.</text>
</comment>
<feature type="compositionally biased region" description="Basic and acidic residues" evidence="1">
    <location>
        <begin position="17"/>
        <end position="32"/>
    </location>
</feature>
<organism evidence="2 3">
    <name type="scientific">Cytobacillus purgationiresistens</name>
    <dbReference type="NCBI Taxonomy" id="863449"/>
    <lineage>
        <taxon>Bacteria</taxon>
        <taxon>Bacillati</taxon>
        <taxon>Bacillota</taxon>
        <taxon>Bacilli</taxon>
        <taxon>Bacillales</taxon>
        <taxon>Bacillaceae</taxon>
        <taxon>Cytobacillus</taxon>
    </lineage>
</organism>
<keyword evidence="3" id="KW-1185">Reference proteome</keyword>
<evidence type="ECO:0000313" key="2">
    <source>
        <dbReference type="EMBL" id="MDQ0273561.1"/>
    </source>
</evidence>
<proteinExistence type="predicted"/>
<evidence type="ECO:0000313" key="3">
    <source>
        <dbReference type="Proteomes" id="UP001238088"/>
    </source>
</evidence>